<feature type="transmembrane region" description="Helical" evidence="1">
    <location>
        <begin position="37"/>
        <end position="57"/>
    </location>
</feature>
<protein>
    <submittedName>
        <fullName evidence="2">Cation:proton antiporter</fullName>
    </submittedName>
</protein>
<dbReference type="Proteomes" id="UP000250179">
    <property type="component" value="Chromosome"/>
</dbReference>
<accession>A0A2Z2MAC8</accession>
<proteinExistence type="predicted"/>
<feature type="transmembrane region" description="Helical" evidence="1">
    <location>
        <begin position="63"/>
        <end position="82"/>
    </location>
</feature>
<keyword evidence="1" id="KW-0472">Membrane</keyword>
<organism evidence="2 3">
    <name type="scientific">Thermococcus profundus</name>
    <dbReference type="NCBI Taxonomy" id="49899"/>
    <lineage>
        <taxon>Archaea</taxon>
        <taxon>Methanobacteriati</taxon>
        <taxon>Methanobacteriota</taxon>
        <taxon>Thermococci</taxon>
        <taxon>Thermococcales</taxon>
        <taxon>Thermococcaceae</taxon>
        <taxon>Thermococcus</taxon>
    </lineage>
</organism>
<dbReference type="PANTHER" id="PTHR34703">
    <property type="entry name" value="ANTIPORTER SUBUNIT MNHG2-RELATED"/>
    <property type="match status" value="1"/>
</dbReference>
<dbReference type="NCBIfam" id="NF009320">
    <property type="entry name" value="PRK12675.1"/>
    <property type="match status" value="1"/>
</dbReference>
<dbReference type="EMBL" id="CP014862">
    <property type="protein sequence ID" value="ASJ02383.1"/>
    <property type="molecule type" value="Genomic_DNA"/>
</dbReference>
<feature type="transmembrane region" description="Helical" evidence="1">
    <location>
        <begin position="6"/>
        <end position="25"/>
    </location>
</feature>
<dbReference type="InterPro" id="IPR005133">
    <property type="entry name" value="PhaG_MnhG_YufB"/>
</dbReference>
<keyword evidence="1" id="KW-1133">Transmembrane helix</keyword>
<evidence type="ECO:0000313" key="2">
    <source>
        <dbReference type="EMBL" id="ASJ02383.1"/>
    </source>
</evidence>
<name>A0A2Z2MAC8_THEPR</name>
<dbReference type="PANTHER" id="PTHR34703:SF1">
    <property type="entry name" value="ANTIPORTER SUBUNIT MNHG2-RELATED"/>
    <property type="match status" value="1"/>
</dbReference>
<sequence length="104" mass="11300">MIAFLFLLFGLFIMLFGALGLLRFPDVYTRLHATAKCDTGGAISILLALALASDFSLTGKLKFLVIAFMIAMINPMVSHAIARAAYKSGVKPKAVVDMYAWDNP</sequence>
<dbReference type="RefSeq" id="WP_088857645.1">
    <property type="nucleotide sequence ID" value="NZ_CP014862.1"/>
</dbReference>
<keyword evidence="1" id="KW-0812">Transmembrane</keyword>
<evidence type="ECO:0000313" key="3">
    <source>
        <dbReference type="Proteomes" id="UP000250179"/>
    </source>
</evidence>
<dbReference type="AlphaFoldDB" id="A0A2Z2MAC8"/>
<evidence type="ECO:0000256" key="1">
    <source>
        <dbReference type="SAM" id="Phobius"/>
    </source>
</evidence>
<keyword evidence="3" id="KW-1185">Reference proteome</keyword>
<reference evidence="2 3" key="1">
    <citation type="submission" date="2016-03" db="EMBL/GenBank/DDBJ databases">
        <title>Complete genome sequence of Thermococcus profundus strain DT5432.</title>
        <authorList>
            <person name="Oger P.M."/>
        </authorList>
    </citation>
    <scope>NUCLEOTIDE SEQUENCE [LARGE SCALE GENOMIC DNA]</scope>
    <source>
        <strain evidence="2 3">DT 5432</strain>
    </source>
</reference>
<dbReference type="GeneID" id="33319447"/>
<dbReference type="Pfam" id="PF03334">
    <property type="entry name" value="PhaG_MnhG_YufB"/>
    <property type="match status" value="1"/>
</dbReference>
<dbReference type="GO" id="GO:0015385">
    <property type="term" value="F:sodium:proton antiporter activity"/>
    <property type="evidence" value="ECO:0007669"/>
    <property type="project" value="TreeGrafter"/>
</dbReference>
<dbReference type="NCBIfam" id="TIGR01300">
    <property type="entry name" value="CPA3_mnhG_phaG"/>
    <property type="match status" value="1"/>
</dbReference>
<dbReference type="KEGG" id="tprf:A3L09_03505"/>
<dbReference type="OrthoDB" id="19138at2157"/>
<gene>
    <name evidence="2" type="ORF">A3L09_03505</name>
</gene>